<feature type="signal peptide" evidence="2">
    <location>
        <begin position="1"/>
        <end position="24"/>
    </location>
</feature>
<sequence length="189" mass="20082">MGKNIRLFTVLVAMVVWISGCGSGSNDTVTVKTDEGRAEVSKDGDKVTVKTDEGKTTITSNEDDGTVQYEASDGNGGTVKVESGSKELPKDFPKEIPLPEDAEIVTTVNMSSDQMKGYMVSLSTGLDVQKGADFYRDALKKDGYELADTSTPDGVTLVGENDTYNMFIVVVPDTANAGKTSITITFGAK</sequence>
<evidence type="ECO:0000313" key="3">
    <source>
        <dbReference type="EMBL" id="MFC5528562.1"/>
    </source>
</evidence>
<gene>
    <name evidence="3" type="ORF">ACFPQ4_03725</name>
</gene>
<protein>
    <recommendedName>
        <fullName evidence="5">Lipoprotein</fullName>
    </recommendedName>
</protein>
<dbReference type="RefSeq" id="WP_378110406.1">
    <property type="nucleotide sequence ID" value="NZ_JBHSNC010000010.1"/>
</dbReference>
<dbReference type="PROSITE" id="PS51257">
    <property type="entry name" value="PROKAR_LIPOPROTEIN"/>
    <property type="match status" value="1"/>
</dbReference>
<reference evidence="4" key="1">
    <citation type="journal article" date="2019" name="Int. J. Syst. Evol. Microbiol.">
        <title>The Global Catalogue of Microorganisms (GCM) 10K type strain sequencing project: providing services to taxonomists for standard genome sequencing and annotation.</title>
        <authorList>
            <consortium name="The Broad Institute Genomics Platform"/>
            <consortium name="The Broad Institute Genome Sequencing Center for Infectious Disease"/>
            <person name="Wu L."/>
            <person name="Ma J."/>
        </authorList>
    </citation>
    <scope>NUCLEOTIDE SEQUENCE [LARGE SCALE GENOMIC DNA]</scope>
    <source>
        <strain evidence="4">CGMCC 1.18578</strain>
    </source>
</reference>
<name>A0ABW0QX07_9BACL</name>
<feature type="region of interest" description="Disordered" evidence="1">
    <location>
        <begin position="56"/>
        <end position="88"/>
    </location>
</feature>
<dbReference type="EMBL" id="JBHSNC010000010">
    <property type="protein sequence ID" value="MFC5528562.1"/>
    <property type="molecule type" value="Genomic_DNA"/>
</dbReference>
<proteinExistence type="predicted"/>
<evidence type="ECO:0000313" key="4">
    <source>
        <dbReference type="Proteomes" id="UP001596108"/>
    </source>
</evidence>
<evidence type="ECO:0000256" key="1">
    <source>
        <dbReference type="SAM" id="MobiDB-lite"/>
    </source>
</evidence>
<evidence type="ECO:0000256" key="2">
    <source>
        <dbReference type="SAM" id="SignalP"/>
    </source>
</evidence>
<accession>A0ABW0QX07</accession>
<keyword evidence="2" id="KW-0732">Signal</keyword>
<dbReference type="Proteomes" id="UP001596108">
    <property type="component" value="Unassembled WGS sequence"/>
</dbReference>
<evidence type="ECO:0008006" key="5">
    <source>
        <dbReference type="Google" id="ProtNLM"/>
    </source>
</evidence>
<feature type="chain" id="PRO_5045260034" description="Lipoprotein" evidence="2">
    <location>
        <begin position="25"/>
        <end position="189"/>
    </location>
</feature>
<comment type="caution">
    <text evidence="3">The sequence shown here is derived from an EMBL/GenBank/DDBJ whole genome shotgun (WGS) entry which is preliminary data.</text>
</comment>
<organism evidence="3 4">
    <name type="scientific">Cohnella yongneupensis</name>
    <dbReference type="NCBI Taxonomy" id="425006"/>
    <lineage>
        <taxon>Bacteria</taxon>
        <taxon>Bacillati</taxon>
        <taxon>Bacillota</taxon>
        <taxon>Bacilli</taxon>
        <taxon>Bacillales</taxon>
        <taxon>Paenibacillaceae</taxon>
        <taxon>Cohnella</taxon>
    </lineage>
</organism>
<keyword evidence="4" id="KW-1185">Reference proteome</keyword>